<organism evidence="3 4">
    <name type="scientific">Nitrospira lenta</name>
    <dbReference type="NCBI Taxonomy" id="1436998"/>
    <lineage>
        <taxon>Bacteria</taxon>
        <taxon>Pseudomonadati</taxon>
        <taxon>Nitrospirota</taxon>
        <taxon>Nitrospiria</taxon>
        <taxon>Nitrospirales</taxon>
        <taxon>Nitrospiraceae</taxon>
        <taxon>Nitrospira</taxon>
    </lineage>
</organism>
<proteinExistence type="inferred from homology"/>
<dbReference type="InterPro" id="IPR001509">
    <property type="entry name" value="Epimerase_deHydtase"/>
</dbReference>
<dbReference type="OrthoDB" id="9801029at2"/>
<dbReference type="Pfam" id="PF01370">
    <property type="entry name" value="Epimerase"/>
    <property type="match status" value="1"/>
</dbReference>
<keyword evidence="4" id="KW-1185">Reference proteome</keyword>
<dbReference type="Gene3D" id="3.40.50.720">
    <property type="entry name" value="NAD(P)-binding Rossmann-like Domain"/>
    <property type="match status" value="1"/>
</dbReference>
<dbReference type="Proteomes" id="UP000248168">
    <property type="component" value="Unassembled WGS sequence"/>
</dbReference>
<dbReference type="InterPro" id="IPR036291">
    <property type="entry name" value="NAD(P)-bd_dom_sf"/>
</dbReference>
<dbReference type="InParanoid" id="A0A330L7I0"/>
<evidence type="ECO:0000313" key="4">
    <source>
        <dbReference type="Proteomes" id="UP000248168"/>
    </source>
</evidence>
<dbReference type="AlphaFoldDB" id="A0A330L7I0"/>
<comment type="similarity">
    <text evidence="1">Belongs to the NAD(P)-dependent epimerase/dehydratase family.</text>
</comment>
<dbReference type="PANTHER" id="PTHR43000">
    <property type="entry name" value="DTDP-D-GLUCOSE 4,6-DEHYDRATASE-RELATED"/>
    <property type="match status" value="1"/>
</dbReference>
<dbReference type="SUPFAM" id="SSF51735">
    <property type="entry name" value="NAD(P)-binding Rossmann-fold domains"/>
    <property type="match status" value="1"/>
</dbReference>
<name>A0A330L7I0_9BACT</name>
<feature type="domain" description="NAD-dependent epimerase/dehydratase" evidence="2">
    <location>
        <begin position="3"/>
        <end position="271"/>
    </location>
</feature>
<gene>
    <name evidence="3" type="ORF">NITLEN_40105</name>
</gene>
<reference evidence="4" key="1">
    <citation type="submission" date="2018-04" db="EMBL/GenBank/DDBJ databases">
        <authorList>
            <person name="Lucker S."/>
            <person name="Sakoula D."/>
        </authorList>
    </citation>
    <scope>NUCLEOTIDE SEQUENCE [LARGE SCALE GENOMIC DNA]</scope>
</reference>
<protein>
    <submittedName>
        <fullName evidence="3">Putative CDP tyvulose epimerase</fullName>
    </submittedName>
</protein>
<accession>A0A330L7I0</accession>
<sequence length="353" mass="38396">MKILVTGGAGFVGASLSLHMKRDWPSATVIAFDNLRRRGSELNLERLRLAGVKFVHGDVRHAADLSAIGPIDLLLECSAEPSVLGGLSGDARYVIDTNLIGTVNCLEYARTHGALVMFFSTSRVFPIGRLTMLPVTEIGERLTLLEGYHAAGVSSAGISEEFPLGGSRSLYGATKLASELLIEEYGVMFGLRTIVNRCGLLTGPWQMGKVDQGVVALWVACHYFGKPLKYIGFGGAGKQVRDFLHVDDLYRLVRVQIQSSAQHVGHVYNVGGGSLNSFSLAELTDVCRSVVGKRVEIDSVVEDRVLDIPWFITDSRKVQAAAGWSPEIGLHETVRGITNWIQENEKVLSPVFL</sequence>
<evidence type="ECO:0000259" key="2">
    <source>
        <dbReference type="Pfam" id="PF01370"/>
    </source>
</evidence>
<evidence type="ECO:0000313" key="3">
    <source>
        <dbReference type="EMBL" id="SPP65632.1"/>
    </source>
</evidence>
<evidence type="ECO:0000256" key="1">
    <source>
        <dbReference type="ARBA" id="ARBA00007637"/>
    </source>
</evidence>
<dbReference type="EMBL" id="OUNR01000017">
    <property type="protein sequence ID" value="SPP65632.1"/>
    <property type="molecule type" value="Genomic_DNA"/>
</dbReference>